<evidence type="ECO:0000256" key="1">
    <source>
        <dbReference type="SAM" id="Coils"/>
    </source>
</evidence>
<gene>
    <name evidence="2" type="ORF">GSB_153126</name>
</gene>
<reference evidence="2 3" key="2">
    <citation type="journal article" date="2013" name="Genome Biol. Evol.">
        <title>Genome sequencing of Giardia lamblia genotypes A2 and B isolates (DH and GS) and comparative analysis with the genomes of genotypes A1 and E (WB and Pig).</title>
        <authorList>
            <person name="Adam R.D."/>
            <person name="Dahlstrom E.W."/>
            <person name="Martens C.A."/>
            <person name="Bruno D.P."/>
            <person name="Barbian K.D."/>
            <person name="Ricklefs S.M."/>
            <person name="Hernandez M.M."/>
            <person name="Narla N.P."/>
            <person name="Patel R.B."/>
            <person name="Porcella S.F."/>
            <person name="Nash T.E."/>
        </authorList>
    </citation>
    <scope>NUCLEOTIDE SEQUENCE [LARGE SCALE GENOMIC DNA]</scope>
    <source>
        <strain evidence="2 3">GS</strain>
    </source>
</reference>
<dbReference type="Proteomes" id="UP000018040">
    <property type="component" value="Unassembled WGS sequence"/>
</dbReference>
<dbReference type="AlphaFoldDB" id="V6TVK5"/>
<name>V6TVK5_GIAIN</name>
<comment type="caution">
    <text evidence="2">The sequence shown here is derived from an EMBL/GenBank/DDBJ whole genome shotgun (WGS) entry which is preliminary data.</text>
</comment>
<organism evidence="2 3">
    <name type="scientific">Giardia intestinalis</name>
    <name type="common">Giardia lamblia</name>
    <dbReference type="NCBI Taxonomy" id="5741"/>
    <lineage>
        <taxon>Eukaryota</taxon>
        <taxon>Metamonada</taxon>
        <taxon>Diplomonadida</taxon>
        <taxon>Hexamitidae</taxon>
        <taxon>Giardiinae</taxon>
        <taxon>Giardia</taxon>
    </lineage>
</organism>
<evidence type="ECO:0000313" key="3">
    <source>
        <dbReference type="Proteomes" id="UP000018040"/>
    </source>
</evidence>
<dbReference type="VEuPathDB" id="GiardiaDB:GL50581_2853"/>
<feature type="coiled-coil region" evidence="1">
    <location>
        <begin position="2"/>
        <end position="36"/>
    </location>
</feature>
<sequence length="63" mass="7307">MLLKARENCRAAEDMLDKKEREVRSLKLALKDLTVTLKQVDEIRGTVRALIQEETRAETLHTK</sequence>
<accession>V6TVK5</accession>
<reference evidence="3" key="1">
    <citation type="submission" date="2012-02" db="EMBL/GenBank/DDBJ databases">
        <title>Genome sequencing of Giardia lamblia Genotypes A2 and B isolates (DH and GS) and comparative analysis with the genomes of Genotypes A1 and E (WB and Pig).</title>
        <authorList>
            <person name="Adam R."/>
            <person name="Dahlstrom E."/>
            <person name="Martens C."/>
            <person name="Bruno D."/>
            <person name="Barbian K."/>
            <person name="Porcella S.F."/>
            <person name="Nash T."/>
        </authorList>
    </citation>
    <scope>NUCLEOTIDE SEQUENCE</scope>
    <source>
        <strain evidence="3">GS</strain>
    </source>
</reference>
<keyword evidence="1" id="KW-0175">Coiled coil</keyword>
<dbReference type="VEuPathDB" id="GiardiaDB:GL50803_008626"/>
<proteinExistence type="predicted"/>
<dbReference type="VEuPathDB" id="GiardiaDB:QR46_1943"/>
<dbReference type="EMBL" id="AHHH01000076">
    <property type="protein sequence ID" value="ESU42614.1"/>
    <property type="molecule type" value="Genomic_DNA"/>
</dbReference>
<protein>
    <submittedName>
        <fullName evidence="2">Uncharacterized protein</fullName>
    </submittedName>
</protein>
<evidence type="ECO:0000313" key="2">
    <source>
        <dbReference type="EMBL" id="ESU42614.1"/>
    </source>
</evidence>
<dbReference type="VEuPathDB" id="GiardiaDB:DHA2_8626"/>